<evidence type="ECO:0000313" key="8">
    <source>
        <dbReference type="Proteomes" id="UP001407405"/>
    </source>
</evidence>
<evidence type="ECO:0000256" key="5">
    <source>
        <dbReference type="PROSITE-ProRule" id="PRU00169"/>
    </source>
</evidence>
<sequence length="149" mass="17063">MAQTNLKAMKADSGTLRLDEMREKIQEQSLAVLVVEDDPMSRTFMQKIMGRLGVEADFAIDGLEAMRLYNRNTYDLIFMDIQMPVMNGYETTKLIREQEQLTNVHTPIIAITAYALEEDREKCLNAGMDDYLSKPVSVDHLLRVIAERC</sequence>
<name>A0ABU9VVR0_9CLOT</name>
<dbReference type="CDD" id="cd17546">
    <property type="entry name" value="REC_hyHK_CKI1_RcsC-like"/>
    <property type="match status" value="1"/>
</dbReference>
<dbReference type="PROSITE" id="PS50110">
    <property type="entry name" value="RESPONSE_REGULATORY"/>
    <property type="match status" value="1"/>
</dbReference>
<organism evidence="7 8">
    <name type="scientific">Anoxynatronum sibiricum</name>
    <dbReference type="NCBI Taxonomy" id="210623"/>
    <lineage>
        <taxon>Bacteria</taxon>
        <taxon>Bacillati</taxon>
        <taxon>Bacillota</taxon>
        <taxon>Clostridia</taxon>
        <taxon>Eubacteriales</taxon>
        <taxon>Clostridiaceae</taxon>
        <taxon>Anoxynatronum</taxon>
    </lineage>
</organism>
<feature type="modified residue" description="4-aspartylphosphate" evidence="5">
    <location>
        <position position="80"/>
    </location>
</feature>
<dbReference type="Pfam" id="PF00072">
    <property type="entry name" value="Response_reg"/>
    <property type="match status" value="1"/>
</dbReference>
<reference evidence="7 8" key="1">
    <citation type="submission" date="2024-04" db="EMBL/GenBank/DDBJ databases">
        <title>Genome sequencing and metabolic network reconstruction of aminoacids and betaine degradation by Anoxynatronum sibiricum.</title>
        <authorList>
            <person name="Detkova E.N."/>
            <person name="Boltjanskaja Y.V."/>
            <person name="Mardanov A.V."/>
            <person name="Kevbrin V."/>
        </authorList>
    </citation>
    <scope>NUCLEOTIDE SEQUENCE [LARGE SCALE GENOMIC DNA]</scope>
    <source>
        <strain evidence="7 8">Z-7981</strain>
    </source>
</reference>
<dbReference type="EMBL" id="JBCITM010000013">
    <property type="protein sequence ID" value="MEN1761256.1"/>
    <property type="molecule type" value="Genomic_DNA"/>
</dbReference>
<protein>
    <recommendedName>
        <fullName evidence="1">Stage 0 sporulation protein A homolog</fullName>
    </recommendedName>
</protein>
<dbReference type="SUPFAM" id="SSF52172">
    <property type="entry name" value="CheY-like"/>
    <property type="match status" value="1"/>
</dbReference>
<keyword evidence="3" id="KW-0902">Two-component regulatory system</keyword>
<dbReference type="Proteomes" id="UP001407405">
    <property type="component" value="Unassembled WGS sequence"/>
</dbReference>
<proteinExistence type="predicted"/>
<keyword evidence="2 5" id="KW-0597">Phosphoprotein</keyword>
<dbReference type="InterPro" id="IPR011006">
    <property type="entry name" value="CheY-like_superfamily"/>
</dbReference>
<dbReference type="InterPro" id="IPR001789">
    <property type="entry name" value="Sig_transdc_resp-reg_receiver"/>
</dbReference>
<accession>A0ABU9VVR0</accession>
<comment type="caution">
    <text evidence="7">The sequence shown here is derived from an EMBL/GenBank/DDBJ whole genome shotgun (WGS) entry which is preliminary data.</text>
</comment>
<dbReference type="SMART" id="SM00448">
    <property type="entry name" value="REC"/>
    <property type="match status" value="1"/>
</dbReference>
<evidence type="ECO:0000256" key="1">
    <source>
        <dbReference type="ARBA" id="ARBA00018672"/>
    </source>
</evidence>
<feature type="domain" description="Response regulatory" evidence="6">
    <location>
        <begin position="31"/>
        <end position="149"/>
    </location>
</feature>
<evidence type="ECO:0000259" key="6">
    <source>
        <dbReference type="PROSITE" id="PS50110"/>
    </source>
</evidence>
<comment type="function">
    <text evidence="4">May play the central regulatory role in sporulation. It may be an element of the effector pathway responsible for the activation of sporulation genes in response to nutritional stress. Spo0A may act in concert with spo0H (a sigma factor) to control the expression of some genes that are critical to the sporulation process.</text>
</comment>
<gene>
    <name evidence="7" type="ORF">AAIG11_12255</name>
</gene>
<evidence type="ECO:0000256" key="4">
    <source>
        <dbReference type="ARBA" id="ARBA00024867"/>
    </source>
</evidence>
<dbReference type="PANTHER" id="PTHR45339">
    <property type="entry name" value="HYBRID SIGNAL TRANSDUCTION HISTIDINE KINASE J"/>
    <property type="match status" value="1"/>
</dbReference>
<keyword evidence="8" id="KW-1185">Reference proteome</keyword>
<dbReference type="RefSeq" id="WP_343186553.1">
    <property type="nucleotide sequence ID" value="NZ_JBCITM010000013.1"/>
</dbReference>
<evidence type="ECO:0000256" key="3">
    <source>
        <dbReference type="ARBA" id="ARBA00023012"/>
    </source>
</evidence>
<dbReference type="Gene3D" id="3.40.50.2300">
    <property type="match status" value="1"/>
</dbReference>
<dbReference type="PANTHER" id="PTHR45339:SF1">
    <property type="entry name" value="HYBRID SIGNAL TRANSDUCTION HISTIDINE KINASE J"/>
    <property type="match status" value="1"/>
</dbReference>
<evidence type="ECO:0000313" key="7">
    <source>
        <dbReference type="EMBL" id="MEN1761256.1"/>
    </source>
</evidence>
<evidence type="ECO:0000256" key="2">
    <source>
        <dbReference type="ARBA" id="ARBA00022553"/>
    </source>
</evidence>